<proteinExistence type="inferred from homology"/>
<dbReference type="InterPro" id="IPR012132">
    <property type="entry name" value="GMC_OxRdtase"/>
</dbReference>
<dbReference type="EMBL" id="JARQZJ010000008">
    <property type="protein sequence ID" value="KAK9871998.1"/>
    <property type="molecule type" value="Genomic_DNA"/>
</dbReference>
<dbReference type="PANTHER" id="PTHR11552:SF158">
    <property type="entry name" value="GH23626P-RELATED"/>
    <property type="match status" value="1"/>
</dbReference>
<organism evidence="5 6">
    <name type="scientific">Henosepilachna vigintioctopunctata</name>
    <dbReference type="NCBI Taxonomy" id="420089"/>
    <lineage>
        <taxon>Eukaryota</taxon>
        <taxon>Metazoa</taxon>
        <taxon>Ecdysozoa</taxon>
        <taxon>Arthropoda</taxon>
        <taxon>Hexapoda</taxon>
        <taxon>Insecta</taxon>
        <taxon>Pterygota</taxon>
        <taxon>Neoptera</taxon>
        <taxon>Endopterygota</taxon>
        <taxon>Coleoptera</taxon>
        <taxon>Polyphaga</taxon>
        <taxon>Cucujiformia</taxon>
        <taxon>Coccinelloidea</taxon>
        <taxon>Coccinellidae</taxon>
        <taxon>Epilachninae</taxon>
        <taxon>Epilachnini</taxon>
        <taxon>Henosepilachna</taxon>
    </lineage>
</organism>
<feature type="binding site" evidence="2">
    <location>
        <position position="182"/>
    </location>
    <ligand>
        <name>FAD</name>
        <dbReference type="ChEBI" id="CHEBI:57692"/>
    </ligand>
</feature>
<dbReference type="AlphaFoldDB" id="A0AAW1TU96"/>
<dbReference type="PIRSF" id="PIRSF000137">
    <property type="entry name" value="Alcohol_oxidase"/>
    <property type="match status" value="1"/>
</dbReference>
<dbReference type="InterPro" id="IPR000172">
    <property type="entry name" value="GMC_OxRdtase_N"/>
</dbReference>
<dbReference type="SUPFAM" id="SSF51905">
    <property type="entry name" value="FAD/NAD(P)-binding domain"/>
    <property type="match status" value="1"/>
</dbReference>
<comment type="similarity">
    <text evidence="1 3">Belongs to the GMC oxidoreductase family.</text>
</comment>
<evidence type="ECO:0000256" key="3">
    <source>
        <dbReference type="RuleBase" id="RU003968"/>
    </source>
</evidence>
<accession>A0AAW1TU96</accession>
<dbReference type="Gene3D" id="3.50.50.60">
    <property type="entry name" value="FAD/NAD(P)-binding domain"/>
    <property type="match status" value="1"/>
</dbReference>
<sequence>MKSPRIPSMSFNLLHSKYNWGYLTTQQKNWCAGSNNRQCLLGMGKALGGSTVINGMLWVRGNPKDYDLWAQQGNPGWSYQDVLPYFKKLEYAKVKKFSNDHQGKGGKVHVENSHFMTPATEYVLRAAHELGIPYINYNSGNQMGIGHAQGTLKDGSRWSSAKAYLEHSEERRNLIIKTKSTVLKVLIDDNKRAYGVQYIRNGKLYEVHAIKDVVLSAGGMSTPKLLALSGIGPEKDLKKFGIKALSNLNVGSPLLTHILFPGIRFIFNSTLPPVNEKRDILDYLTKGTGPLTAFSSDLVTFFRTEISNHEDKNYPDIELTFAPKRVRVETTSEDKLAASVSLVLLRPKSFGEVKLSSNDPLQPPLINPNYFTDDDDIDMKTLLAGVRIAQKFANTTIFKKYGGVLDSNSVLSCKNLPFDSDQYWRCAIQQQIICLSDPAGTAKMGPESDKDAVVDYKLRVYGIKNLRVVDNSVIPVWISGHMMAPAYMIGEKGADIIKMFWTVK</sequence>
<feature type="domain" description="Glucose-methanol-choline oxidoreductase N-terminal" evidence="4">
    <location>
        <begin position="44"/>
        <end position="67"/>
    </location>
</feature>
<gene>
    <name evidence="5" type="ORF">WA026_015243</name>
</gene>
<dbReference type="Pfam" id="PF05199">
    <property type="entry name" value="GMC_oxred_C"/>
    <property type="match status" value="1"/>
</dbReference>
<dbReference type="SUPFAM" id="SSF54373">
    <property type="entry name" value="FAD-linked reductases, C-terminal domain"/>
    <property type="match status" value="1"/>
</dbReference>
<dbReference type="Proteomes" id="UP001431783">
    <property type="component" value="Unassembled WGS sequence"/>
</dbReference>
<comment type="caution">
    <text evidence="5">The sequence shown here is derived from an EMBL/GenBank/DDBJ whole genome shotgun (WGS) entry which is preliminary data.</text>
</comment>
<dbReference type="Gene3D" id="3.30.560.10">
    <property type="entry name" value="Glucose Oxidase, domain 3"/>
    <property type="match status" value="1"/>
</dbReference>
<evidence type="ECO:0000256" key="2">
    <source>
        <dbReference type="PIRSR" id="PIRSR000137-2"/>
    </source>
</evidence>
<dbReference type="Pfam" id="PF00732">
    <property type="entry name" value="GMC_oxred_N"/>
    <property type="match status" value="1"/>
</dbReference>
<dbReference type="InterPro" id="IPR036188">
    <property type="entry name" value="FAD/NAD-bd_sf"/>
</dbReference>
<evidence type="ECO:0000313" key="6">
    <source>
        <dbReference type="Proteomes" id="UP001431783"/>
    </source>
</evidence>
<keyword evidence="6" id="KW-1185">Reference proteome</keyword>
<evidence type="ECO:0000313" key="5">
    <source>
        <dbReference type="EMBL" id="KAK9871998.1"/>
    </source>
</evidence>
<reference evidence="5 6" key="1">
    <citation type="submission" date="2023-03" db="EMBL/GenBank/DDBJ databases">
        <title>Genome insight into feeding habits of ladybird beetles.</title>
        <authorList>
            <person name="Li H.-S."/>
            <person name="Huang Y.-H."/>
            <person name="Pang H."/>
        </authorList>
    </citation>
    <scope>NUCLEOTIDE SEQUENCE [LARGE SCALE GENOMIC DNA]</scope>
    <source>
        <strain evidence="5">SYSU_2023b</strain>
        <tissue evidence="5">Whole body</tissue>
    </source>
</reference>
<dbReference type="InterPro" id="IPR007867">
    <property type="entry name" value="GMC_OxRtase_C"/>
</dbReference>
<evidence type="ECO:0000259" key="4">
    <source>
        <dbReference type="PROSITE" id="PS00623"/>
    </source>
</evidence>
<comment type="cofactor">
    <cofactor evidence="2">
        <name>FAD</name>
        <dbReference type="ChEBI" id="CHEBI:57692"/>
    </cofactor>
</comment>
<dbReference type="GO" id="GO:0050660">
    <property type="term" value="F:flavin adenine dinucleotide binding"/>
    <property type="evidence" value="ECO:0007669"/>
    <property type="project" value="InterPro"/>
</dbReference>
<name>A0AAW1TU96_9CUCU</name>
<dbReference type="GO" id="GO:0016614">
    <property type="term" value="F:oxidoreductase activity, acting on CH-OH group of donors"/>
    <property type="evidence" value="ECO:0007669"/>
    <property type="project" value="InterPro"/>
</dbReference>
<evidence type="ECO:0000256" key="1">
    <source>
        <dbReference type="ARBA" id="ARBA00010790"/>
    </source>
</evidence>
<keyword evidence="2 3" id="KW-0274">FAD</keyword>
<keyword evidence="3" id="KW-0285">Flavoprotein</keyword>
<dbReference type="PROSITE" id="PS00623">
    <property type="entry name" value="GMC_OXRED_1"/>
    <property type="match status" value="1"/>
</dbReference>
<dbReference type="PANTHER" id="PTHR11552">
    <property type="entry name" value="GLUCOSE-METHANOL-CHOLINE GMC OXIDOREDUCTASE"/>
    <property type="match status" value="1"/>
</dbReference>
<protein>
    <recommendedName>
        <fullName evidence="4">Glucose-methanol-choline oxidoreductase N-terminal domain-containing protein</fullName>
    </recommendedName>
</protein>